<name>A0A8S5NKK7_9CAUD</name>
<accession>A0A8S5NKK7</accession>
<sequence length="60" mass="6887">MLRWYIFISYGYPVGLMYELFAPLPFELFVLPVLPVVPLLPSAPIPYIVFNASFLLSTSY</sequence>
<proteinExistence type="predicted"/>
<protein>
    <submittedName>
        <fullName evidence="1">Uncharacterized protein</fullName>
    </submittedName>
</protein>
<dbReference type="EMBL" id="BK015191">
    <property type="protein sequence ID" value="DAD95270.1"/>
    <property type="molecule type" value="Genomic_DNA"/>
</dbReference>
<reference evidence="1" key="1">
    <citation type="journal article" date="2021" name="Proc. Natl. Acad. Sci. U.S.A.">
        <title>A Catalog of Tens of Thousands of Viruses from Human Metagenomes Reveals Hidden Associations with Chronic Diseases.</title>
        <authorList>
            <person name="Tisza M.J."/>
            <person name="Buck C.B."/>
        </authorList>
    </citation>
    <scope>NUCLEOTIDE SEQUENCE</scope>
    <source>
        <strain evidence="1">CtsNK10</strain>
    </source>
</reference>
<organism evidence="1">
    <name type="scientific">Podoviridae sp. ctsNK10</name>
    <dbReference type="NCBI Taxonomy" id="2826582"/>
    <lineage>
        <taxon>Viruses</taxon>
        <taxon>Duplodnaviria</taxon>
        <taxon>Heunggongvirae</taxon>
        <taxon>Uroviricota</taxon>
        <taxon>Caudoviricetes</taxon>
    </lineage>
</organism>
<evidence type="ECO:0000313" key="1">
    <source>
        <dbReference type="EMBL" id="DAD95270.1"/>
    </source>
</evidence>